<protein>
    <submittedName>
        <fullName evidence="7">77 kDa echinoderm microtubule-associated protein</fullName>
    </submittedName>
</protein>
<dbReference type="InterPro" id="IPR001680">
    <property type="entry name" value="WD40_rpt"/>
</dbReference>
<dbReference type="PANTHER" id="PTHR13720:SF33">
    <property type="entry name" value="HELP DOMAIN-CONTAINING PROTEIN"/>
    <property type="match status" value="1"/>
</dbReference>
<evidence type="ECO:0000256" key="2">
    <source>
        <dbReference type="ARBA" id="ARBA00022737"/>
    </source>
</evidence>
<evidence type="ECO:0000313" key="8">
    <source>
        <dbReference type="Proteomes" id="UP001141327"/>
    </source>
</evidence>
<dbReference type="PANTHER" id="PTHR13720">
    <property type="entry name" value="WD-40 REPEAT PROTEIN"/>
    <property type="match status" value="1"/>
</dbReference>
<feature type="repeat" description="WD" evidence="3">
    <location>
        <begin position="630"/>
        <end position="665"/>
    </location>
</feature>
<sequence>MGCGASTPVVQSEDGELASNYTEDPTLMSAAPGTRRLTNHIANRFAKGTIDSTAPPNASSMTFRMEAPEETLVLEHCFGYRGKDSRNNVCYLNDHEIVYPIAGTAVVHNVVNNEQRFYLGHDNDIMCLTVNNAKDLVATGQESFDPRKSERGVKSAPSVHLWNPITMATVAVLKGHTTGIKCLTFSPDGRFLASIGYDDNHTLCVWDVASHAMVGTCKTGANQILAVRWDNQNPNRFAAVGPNTIYFFTIEGAGIKCSRGQLKDVKKLKPFPSVAYMADGTPVVGTSEGELYFFRGIELETVKNVAAGEPISVLHPLPDGLLVLTSRQIMRFAGQGSKIAPAAASRLPMIEGIPVAVSVEGDHIAVGTRSNEILTGHINMSTLAVAEPRLVQQGHSDELWGLEICPSNPAHVLTACDDKTVRRWDIQAHRMVSSFALPGKARTLDVAADGTVMAVGSEDGKVYIVDPQSGQIRQTINASPRPVAQVKFSPNSQLLATGNADSKINVYAAPSWNLLGSMVGHHATVGFIDWSRDSQYIRSNSADCELLFWNAATRTQITATASMASTEWSTNTCVITWAVQGIWPPDSDRTDINSIDLHPSRPLLAMGDDFRQVELANYPCIDRASAKKTVKGHSEHVTNVRWSRDGNRLVSCGGLDAGVFVWRLQ</sequence>
<dbReference type="EMBL" id="JAPMOS010000012">
    <property type="protein sequence ID" value="KAJ4460559.1"/>
    <property type="molecule type" value="Genomic_DNA"/>
</dbReference>
<keyword evidence="8" id="KW-1185">Reference proteome</keyword>
<comment type="caution">
    <text evidence="7">The sequence shown here is derived from an EMBL/GenBank/DDBJ whole genome shotgun (WGS) entry which is preliminary data.</text>
</comment>
<dbReference type="Pfam" id="PF23409">
    <property type="entry name" value="Beta-prop_EML"/>
    <property type="match status" value="1"/>
</dbReference>
<keyword evidence="2" id="KW-0677">Repeat</keyword>
<dbReference type="SUPFAM" id="SSF50978">
    <property type="entry name" value="WD40 repeat-like"/>
    <property type="match status" value="2"/>
</dbReference>
<feature type="repeat" description="WD" evidence="3">
    <location>
        <begin position="392"/>
        <end position="434"/>
    </location>
</feature>
<reference evidence="7" key="1">
    <citation type="journal article" date="2022" name="bioRxiv">
        <title>Genomics of Preaxostyla Flagellates Illuminates Evolutionary Transitions and the Path Towards Mitochondrial Loss.</title>
        <authorList>
            <person name="Novak L.V.F."/>
            <person name="Treitli S.C."/>
            <person name="Pyrih J."/>
            <person name="Halakuc P."/>
            <person name="Pipaliya S.V."/>
            <person name="Vacek V."/>
            <person name="Brzon O."/>
            <person name="Soukal P."/>
            <person name="Eme L."/>
            <person name="Dacks J.B."/>
            <person name="Karnkowska A."/>
            <person name="Elias M."/>
            <person name="Hampl V."/>
        </authorList>
    </citation>
    <scope>NUCLEOTIDE SEQUENCE</scope>
    <source>
        <strain evidence="7">RCP-MX</strain>
    </source>
</reference>
<feature type="repeat" description="WD" evidence="3">
    <location>
        <begin position="173"/>
        <end position="198"/>
    </location>
</feature>
<dbReference type="Pfam" id="PF03451">
    <property type="entry name" value="HELP"/>
    <property type="match status" value="1"/>
</dbReference>
<evidence type="ECO:0000256" key="4">
    <source>
        <dbReference type="SAM" id="MobiDB-lite"/>
    </source>
</evidence>
<dbReference type="PROSITE" id="PS50294">
    <property type="entry name" value="WD_REPEATS_REGION"/>
    <property type="match status" value="1"/>
</dbReference>
<dbReference type="InterPro" id="IPR015943">
    <property type="entry name" value="WD40/YVTN_repeat-like_dom_sf"/>
</dbReference>
<dbReference type="InterPro" id="IPR036322">
    <property type="entry name" value="WD40_repeat_dom_sf"/>
</dbReference>
<dbReference type="InterPro" id="IPR050630">
    <property type="entry name" value="WD_repeat_EMAP"/>
</dbReference>
<evidence type="ECO:0000259" key="6">
    <source>
        <dbReference type="Pfam" id="PF23414"/>
    </source>
</evidence>
<feature type="region of interest" description="Disordered" evidence="4">
    <location>
        <begin position="1"/>
        <end position="31"/>
    </location>
</feature>
<dbReference type="Gene3D" id="2.130.10.10">
    <property type="entry name" value="YVTN repeat-like/Quinoprotein amine dehydrogenase"/>
    <property type="match status" value="2"/>
</dbReference>
<accession>A0ABQ8UN01</accession>
<dbReference type="InterPro" id="IPR055439">
    <property type="entry name" value="Beta-prop_EML_1st"/>
</dbReference>
<feature type="repeat" description="WD" evidence="3">
    <location>
        <begin position="476"/>
        <end position="507"/>
    </location>
</feature>
<evidence type="ECO:0000256" key="1">
    <source>
        <dbReference type="ARBA" id="ARBA00022574"/>
    </source>
</evidence>
<dbReference type="PROSITE" id="PS50082">
    <property type="entry name" value="WD_REPEATS_2"/>
    <property type="match status" value="5"/>
</dbReference>
<keyword evidence="1 3" id="KW-0853">WD repeat</keyword>
<dbReference type="SMART" id="SM00320">
    <property type="entry name" value="WD40"/>
    <property type="match status" value="8"/>
</dbReference>
<feature type="domain" description="EML-like second beta-propeller" evidence="6">
    <location>
        <begin position="399"/>
        <end position="664"/>
    </location>
</feature>
<feature type="domain" description="EML-like first beta-propeller" evidence="5">
    <location>
        <begin position="114"/>
        <end position="376"/>
    </location>
</feature>
<organism evidence="7 8">
    <name type="scientific">Paratrimastix pyriformis</name>
    <dbReference type="NCBI Taxonomy" id="342808"/>
    <lineage>
        <taxon>Eukaryota</taxon>
        <taxon>Metamonada</taxon>
        <taxon>Preaxostyla</taxon>
        <taxon>Paratrimastigidae</taxon>
        <taxon>Paratrimastix</taxon>
    </lineage>
</organism>
<proteinExistence type="predicted"/>
<dbReference type="InterPro" id="IPR055442">
    <property type="entry name" value="Beta-prop_EML-like_2nd"/>
</dbReference>
<dbReference type="Pfam" id="PF23414">
    <property type="entry name" value="Beta-prop_EML_2"/>
    <property type="match status" value="1"/>
</dbReference>
<dbReference type="InterPro" id="IPR005108">
    <property type="entry name" value="HELP"/>
</dbReference>
<evidence type="ECO:0000259" key="5">
    <source>
        <dbReference type="Pfam" id="PF23409"/>
    </source>
</evidence>
<evidence type="ECO:0000256" key="3">
    <source>
        <dbReference type="PROSITE-ProRule" id="PRU00221"/>
    </source>
</evidence>
<feature type="repeat" description="WD" evidence="3">
    <location>
        <begin position="518"/>
        <end position="559"/>
    </location>
</feature>
<evidence type="ECO:0000313" key="7">
    <source>
        <dbReference type="EMBL" id="KAJ4460559.1"/>
    </source>
</evidence>
<name>A0ABQ8UN01_9EUKA</name>
<dbReference type="Proteomes" id="UP001141327">
    <property type="component" value="Unassembled WGS sequence"/>
</dbReference>
<gene>
    <name evidence="7" type="ORF">PAPYR_3191</name>
</gene>